<dbReference type="InterPro" id="IPR050109">
    <property type="entry name" value="HTH-type_TetR-like_transc_reg"/>
</dbReference>
<organism evidence="4 5">
    <name type="scientific">Albimonas pacifica</name>
    <dbReference type="NCBI Taxonomy" id="1114924"/>
    <lineage>
        <taxon>Bacteria</taxon>
        <taxon>Pseudomonadati</taxon>
        <taxon>Pseudomonadota</taxon>
        <taxon>Alphaproteobacteria</taxon>
        <taxon>Rhodobacterales</taxon>
        <taxon>Paracoccaceae</taxon>
        <taxon>Albimonas</taxon>
    </lineage>
</organism>
<name>A0A1I3E7J2_9RHOB</name>
<dbReference type="Pfam" id="PF00440">
    <property type="entry name" value="TetR_N"/>
    <property type="match status" value="1"/>
</dbReference>
<dbReference type="RefSeq" id="WP_245779080.1">
    <property type="nucleotide sequence ID" value="NZ_FOQH01000003.1"/>
</dbReference>
<dbReference type="GO" id="GO:0000976">
    <property type="term" value="F:transcription cis-regulatory region binding"/>
    <property type="evidence" value="ECO:0007669"/>
    <property type="project" value="TreeGrafter"/>
</dbReference>
<dbReference type="SUPFAM" id="SSF46689">
    <property type="entry name" value="Homeodomain-like"/>
    <property type="match status" value="1"/>
</dbReference>
<dbReference type="InterPro" id="IPR001647">
    <property type="entry name" value="HTH_TetR"/>
</dbReference>
<evidence type="ECO:0000313" key="5">
    <source>
        <dbReference type="Proteomes" id="UP000199377"/>
    </source>
</evidence>
<keyword evidence="5" id="KW-1185">Reference proteome</keyword>
<accession>A0A1I3E7J2</accession>
<dbReference type="Proteomes" id="UP000199377">
    <property type="component" value="Unassembled WGS sequence"/>
</dbReference>
<dbReference type="STRING" id="1114924.SAMN05216258_103224"/>
<feature type="DNA-binding region" description="H-T-H motif" evidence="2">
    <location>
        <begin position="35"/>
        <end position="54"/>
    </location>
</feature>
<dbReference type="PRINTS" id="PR00455">
    <property type="entry name" value="HTHTETR"/>
</dbReference>
<gene>
    <name evidence="4" type="ORF">SAMN05216258_103224</name>
</gene>
<dbReference type="PANTHER" id="PTHR30055">
    <property type="entry name" value="HTH-TYPE TRANSCRIPTIONAL REGULATOR RUTR"/>
    <property type="match status" value="1"/>
</dbReference>
<feature type="domain" description="HTH tetR-type" evidence="3">
    <location>
        <begin position="12"/>
        <end position="72"/>
    </location>
</feature>
<evidence type="ECO:0000313" key="4">
    <source>
        <dbReference type="EMBL" id="SFH94858.1"/>
    </source>
</evidence>
<dbReference type="InterPro" id="IPR009057">
    <property type="entry name" value="Homeodomain-like_sf"/>
</dbReference>
<evidence type="ECO:0000259" key="3">
    <source>
        <dbReference type="PROSITE" id="PS50977"/>
    </source>
</evidence>
<proteinExistence type="predicted"/>
<dbReference type="EMBL" id="FOQH01000003">
    <property type="protein sequence ID" value="SFH94858.1"/>
    <property type="molecule type" value="Genomic_DNA"/>
</dbReference>
<protein>
    <submittedName>
        <fullName evidence="4">Transcriptional regulator, TetR family</fullName>
    </submittedName>
</protein>
<reference evidence="4 5" key="1">
    <citation type="submission" date="2016-10" db="EMBL/GenBank/DDBJ databases">
        <authorList>
            <person name="de Groot N.N."/>
        </authorList>
    </citation>
    <scope>NUCLEOTIDE SEQUENCE [LARGE SCALE GENOMIC DNA]</scope>
    <source>
        <strain evidence="4 5">CGMCC 1.11030</strain>
    </source>
</reference>
<dbReference type="Gene3D" id="1.10.357.10">
    <property type="entry name" value="Tetracycline Repressor, domain 2"/>
    <property type="match status" value="1"/>
</dbReference>
<dbReference type="PANTHER" id="PTHR30055:SF153">
    <property type="entry name" value="HTH-TYPE TRANSCRIPTIONAL REPRESSOR RV3405C"/>
    <property type="match status" value="1"/>
</dbReference>
<dbReference type="PROSITE" id="PS50977">
    <property type="entry name" value="HTH_TETR_2"/>
    <property type="match status" value="1"/>
</dbReference>
<dbReference type="GO" id="GO:0003700">
    <property type="term" value="F:DNA-binding transcription factor activity"/>
    <property type="evidence" value="ECO:0007669"/>
    <property type="project" value="TreeGrafter"/>
</dbReference>
<keyword evidence="1 2" id="KW-0238">DNA-binding</keyword>
<sequence>MVEGIQNPDLVQIRRDQICDAALDLFLEKGFASTTIRDICARSGVNQASLYDYVANKHDILRRLLNKLWFRTDAPTLPEMLDARPGEPLEQVLVDYLRQLWGTNRQGILLSYRAVPHLRDEDRRAMHAREKRMLRELAVHLRRLAGVPEDDPHPEILSNLIIFMTAFGPMRDWLNKGADPDVLLRTVAFSVAAMVERLAAEAGAADAPAAAGARSAGAAPQG</sequence>
<dbReference type="InterPro" id="IPR023772">
    <property type="entry name" value="DNA-bd_HTH_TetR-type_CS"/>
</dbReference>
<dbReference type="AlphaFoldDB" id="A0A1I3E7J2"/>
<dbReference type="PROSITE" id="PS01081">
    <property type="entry name" value="HTH_TETR_1"/>
    <property type="match status" value="1"/>
</dbReference>
<evidence type="ECO:0000256" key="2">
    <source>
        <dbReference type="PROSITE-ProRule" id="PRU00335"/>
    </source>
</evidence>
<evidence type="ECO:0000256" key="1">
    <source>
        <dbReference type="ARBA" id="ARBA00023125"/>
    </source>
</evidence>